<feature type="compositionally biased region" description="Pro residues" evidence="1">
    <location>
        <begin position="114"/>
        <end position="123"/>
    </location>
</feature>
<evidence type="ECO:0000313" key="4">
    <source>
        <dbReference type="Proteomes" id="UP001501570"/>
    </source>
</evidence>
<gene>
    <name evidence="3" type="ORF">GCM10023322_04760</name>
</gene>
<proteinExistence type="predicted"/>
<keyword evidence="4" id="KW-1185">Reference proteome</keyword>
<feature type="transmembrane region" description="Helical" evidence="2">
    <location>
        <begin position="220"/>
        <end position="245"/>
    </location>
</feature>
<dbReference type="EMBL" id="BAABJQ010000001">
    <property type="protein sequence ID" value="GAA5178214.1"/>
    <property type="molecule type" value="Genomic_DNA"/>
</dbReference>
<evidence type="ECO:0000256" key="1">
    <source>
        <dbReference type="SAM" id="MobiDB-lite"/>
    </source>
</evidence>
<feature type="region of interest" description="Disordered" evidence="1">
    <location>
        <begin position="248"/>
        <end position="289"/>
    </location>
</feature>
<comment type="caution">
    <text evidence="3">The sequence shown here is derived from an EMBL/GenBank/DDBJ whole genome shotgun (WGS) entry which is preliminary data.</text>
</comment>
<reference evidence="4" key="1">
    <citation type="journal article" date="2019" name="Int. J. Syst. Evol. Microbiol.">
        <title>The Global Catalogue of Microorganisms (GCM) 10K type strain sequencing project: providing services to taxonomists for standard genome sequencing and annotation.</title>
        <authorList>
            <consortium name="The Broad Institute Genomics Platform"/>
            <consortium name="The Broad Institute Genome Sequencing Center for Infectious Disease"/>
            <person name="Wu L."/>
            <person name="Ma J."/>
        </authorList>
    </citation>
    <scope>NUCLEOTIDE SEQUENCE [LARGE SCALE GENOMIC DNA]</scope>
    <source>
        <strain evidence="4">JCM 18304</strain>
    </source>
</reference>
<accession>A0ABP9RI67</accession>
<evidence type="ECO:0000313" key="3">
    <source>
        <dbReference type="EMBL" id="GAA5178214.1"/>
    </source>
</evidence>
<feature type="compositionally biased region" description="Low complexity" evidence="1">
    <location>
        <begin position="191"/>
        <end position="205"/>
    </location>
</feature>
<evidence type="ECO:0000256" key="2">
    <source>
        <dbReference type="SAM" id="Phobius"/>
    </source>
</evidence>
<keyword evidence="2" id="KW-0472">Membrane</keyword>
<feature type="compositionally biased region" description="Polar residues" evidence="1">
    <location>
        <begin position="267"/>
        <end position="278"/>
    </location>
</feature>
<name>A0ABP9RI67_9ACTN</name>
<protein>
    <submittedName>
        <fullName evidence="3">Uncharacterized protein</fullName>
    </submittedName>
</protein>
<dbReference type="RefSeq" id="WP_345625549.1">
    <property type="nucleotide sequence ID" value="NZ_BAABJQ010000001.1"/>
</dbReference>
<sequence>MTYGYGESPDGWRQPAEPDPSDQSRRRVPGQANGRDSAGGGQPPRGYDERSNPGSYPPGRGSAPGTYASGGRGVYSSGGRAAVPPSGQPPVPGQPPRQSPGVYGSGSRSGAPDSVPPPPPYRPSWPSRGMPEAEPSWPTPGRPQPDNGWSGQPQSGPAGPYNPGDGTYGHPNSGRGRASVGSPQVPDQRARTAPGRRGAASSYGSRRGRAGGDARLPNRLWMSVLGGVIVAALVAVGVASTLFMVHDHGSGSASAHGSDEQRKHDISSQQVDPSQLTPTEVFPAGMVTPDPADPGYKVMKTESTACATAAVGDLATLMAQDGCSQVVRATLVSPDQSYVITTGIFNLKNTAGAEAVDNAIDTSVSSHKGRFPGLAAGGATDVIGTAPTQIGWDSEGHFLVYCVVARADGKDIDSSDDTASKIINDLVEVDLKGTVIANRITPRPSSSPSSASKK</sequence>
<keyword evidence="2" id="KW-1133">Transmembrane helix</keyword>
<organism evidence="3 4">
    <name type="scientific">Rugosimonospora acidiphila</name>
    <dbReference type="NCBI Taxonomy" id="556531"/>
    <lineage>
        <taxon>Bacteria</taxon>
        <taxon>Bacillati</taxon>
        <taxon>Actinomycetota</taxon>
        <taxon>Actinomycetes</taxon>
        <taxon>Micromonosporales</taxon>
        <taxon>Micromonosporaceae</taxon>
        <taxon>Rugosimonospora</taxon>
    </lineage>
</organism>
<feature type="compositionally biased region" description="Pro residues" evidence="1">
    <location>
        <begin position="86"/>
        <end position="98"/>
    </location>
</feature>
<feature type="compositionally biased region" description="Low complexity" evidence="1">
    <location>
        <begin position="74"/>
        <end position="85"/>
    </location>
</feature>
<feature type="region of interest" description="Disordered" evidence="1">
    <location>
        <begin position="1"/>
        <end position="214"/>
    </location>
</feature>
<feature type="compositionally biased region" description="Basic and acidic residues" evidence="1">
    <location>
        <begin position="257"/>
        <end position="266"/>
    </location>
</feature>
<dbReference type="Proteomes" id="UP001501570">
    <property type="component" value="Unassembled WGS sequence"/>
</dbReference>
<keyword evidence="2" id="KW-0812">Transmembrane</keyword>